<dbReference type="GO" id="GO:0005085">
    <property type="term" value="F:guanyl-nucleotide exchange factor activity"/>
    <property type="evidence" value="ECO:0007669"/>
    <property type="project" value="UniProtKB-ARBA"/>
</dbReference>
<feature type="compositionally biased region" description="Basic residues" evidence="1">
    <location>
        <begin position="119"/>
        <end position="130"/>
    </location>
</feature>
<evidence type="ECO:0000256" key="1">
    <source>
        <dbReference type="SAM" id="MobiDB-lite"/>
    </source>
</evidence>
<dbReference type="AlphaFoldDB" id="A0A673VP42"/>
<dbReference type="InterPro" id="IPR037516">
    <property type="entry name" value="Tripartite_DENN"/>
</dbReference>
<accession>A0A673VP42</accession>
<feature type="domain" description="UDENN" evidence="2">
    <location>
        <begin position="117"/>
        <end position="287"/>
    </location>
</feature>
<keyword evidence="4" id="KW-1185">Reference proteome</keyword>
<dbReference type="InterPro" id="IPR005113">
    <property type="entry name" value="uDENN_dom"/>
</dbReference>
<protein>
    <recommendedName>
        <fullName evidence="2">UDENN domain-containing protein</fullName>
    </recommendedName>
</protein>
<evidence type="ECO:0000259" key="2">
    <source>
        <dbReference type="PROSITE" id="PS50211"/>
    </source>
</evidence>
<reference evidence="3" key="2">
    <citation type="submission" date="2025-08" db="UniProtKB">
        <authorList>
            <consortium name="Ensembl"/>
        </authorList>
    </citation>
    <scope>IDENTIFICATION</scope>
</reference>
<organism evidence="3 4">
    <name type="scientific">Suricata suricatta</name>
    <name type="common">Meerkat</name>
    <dbReference type="NCBI Taxonomy" id="37032"/>
    <lineage>
        <taxon>Eukaryota</taxon>
        <taxon>Metazoa</taxon>
        <taxon>Chordata</taxon>
        <taxon>Craniata</taxon>
        <taxon>Vertebrata</taxon>
        <taxon>Euteleostomi</taxon>
        <taxon>Mammalia</taxon>
        <taxon>Eutheria</taxon>
        <taxon>Laurasiatheria</taxon>
        <taxon>Carnivora</taxon>
        <taxon>Feliformia</taxon>
        <taxon>Herpestidae</taxon>
        <taxon>Suricata</taxon>
    </lineage>
</organism>
<dbReference type="Ensembl" id="ENSSSUT00005040120.1">
    <property type="protein sequence ID" value="ENSSSUP00005035221.1"/>
    <property type="gene ID" value="ENSSSUG00005022596.1"/>
</dbReference>
<reference evidence="3 4" key="1">
    <citation type="submission" date="2019-05" db="EMBL/GenBank/DDBJ databases">
        <title>A Chromosome-scale Meerkat (S. suricatta) Genome Assembly.</title>
        <authorList>
            <person name="Dudchenko O."/>
            <person name="Lieberman Aiden E."/>
            <person name="Tung J."/>
            <person name="Barreiro L.B."/>
            <person name="Clutton-Brock T.H."/>
        </authorList>
    </citation>
    <scope>NUCLEOTIDE SEQUENCE [LARGE SCALE GENOMIC DNA]</scope>
</reference>
<evidence type="ECO:0000313" key="4">
    <source>
        <dbReference type="Proteomes" id="UP000472268"/>
    </source>
</evidence>
<dbReference type="PANTHER" id="PTHR12296:SF21">
    <property type="entry name" value="DENN DOMAIN-CONTAINING PROTEIN 3"/>
    <property type="match status" value="1"/>
</dbReference>
<dbReference type="GO" id="GO:0032483">
    <property type="term" value="P:regulation of Rab protein signal transduction"/>
    <property type="evidence" value="ECO:0007669"/>
    <property type="project" value="TreeGrafter"/>
</dbReference>
<dbReference type="InterPro" id="IPR051696">
    <property type="entry name" value="DENN_Domain_GEFs"/>
</dbReference>
<sequence>HPALKRALCVTTPWCCDSPEREAPDSSFGPPCCAQAPGGGAGGPRGKGEGTEATVGVQTKAHHRARTYSYFCPLQVAQKKGVSSLSSLDPEVLSVFVPPFISKEDAQVAGANCGTLSKTRRRSFRKKREKPKTEPGKGPPEDVSIPNGVDLLALPQLCFPGGVCVASEPKEDSVHFLVLTDVCGDRTYGVVAQYYRPLRDESCFYNGKMNWEPVRPSAGAAGCFVPFAVCVVSRFPYYTALKDCLSWAAGVRVAPVSPRHPPEADTHSQGRTCPVNTEAASAGEDLN</sequence>
<dbReference type="Gene3D" id="3.30.450.200">
    <property type="match status" value="1"/>
</dbReference>
<dbReference type="PANTHER" id="PTHR12296">
    <property type="entry name" value="DENN DOMAIN-CONTAINING PROTEIN 4"/>
    <property type="match status" value="1"/>
</dbReference>
<dbReference type="PROSITE" id="PS50211">
    <property type="entry name" value="DENN"/>
    <property type="match status" value="1"/>
</dbReference>
<reference evidence="3" key="3">
    <citation type="submission" date="2025-09" db="UniProtKB">
        <authorList>
            <consortium name="Ensembl"/>
        </authorList>
    </citation>
    <scope>IDENTIFICATION</scope>
</reference>
<name>A0A673VP42_SURSU</name>
<feature type="region of interest" description="Disordered" evidence="1">
    <location>
        <begin position="119"/>
        <end position="143"/>
    </location>
</feature>
<dbReference type="Proteomes" id="UP000472268">
    <property type="component" value="Chromosome 15"/>
</dbReference>
<evidence type="ECO:0000313" key="3">
    <source>
        <dbReference type="Ensembl" id="ENSSSUP00005035221.1"/>
    </source>
</evidence>
<dbReference type="Pfam" id="PF03456">
    <property type="entry name" value="uDENN"/>
    <property type="match status" value="1"/>
</dbReference>
<proteinExistence type="predicted"/>
<dbReference type="GO" id="GO:0031410">
    <property type="term" value="C:cytoplasmic vesicle"/>
    <property type="evidence" value="ECO:0007669"/>
    <property type="project" value="TreeGrafter"/>
</dbReference>
<feature type="compositionally biased region" description="Polar residues" evidence="1">
    <location>
        <begin position="269"/>
        <end position="279"/>
    </location>
</feature>
<feature type="region of interest" description="Disordered" evidence="1">
    <location>
        <begin position="258"/>
        <end position="287"/>
    </location>
</feature>